<sequence length="108" mass="12562">MVSIRLVEAFRFSRDRRVVLGIFGFSRVFAEYNSAIPDCPKRIGRELNSPCIKGPRQGLAKLYAEEVVRSFEEIRSKLQKEDFVHFRAFGRSFTVKEEWPNKAIQPIP</sequence>
<name>A0A450T953_9GAMM</name>
<dbReference type="EMBL" id="CAADEW010000143">
    <property type="protein sequence ID" value="VFJ63219.1"/>
    <property type="molecule type" value="Genomic_DNA"/>
</dbReference>
<dbReference type="AlphaFoldDB" id="A0A450T953"/>
<accession>A0A450T953</accession>
<gene>
    <name evidence="1" type="ORF">BECKFW1821A_GA0114235_11434</name>
</gene>
<proteinExistence type="predicted"/>
<evidence type="ECO:0000313" key="1">
    <source>
        <dbReference type="EMBL" id="VFJ63219.1"/>
    </source>
</evidence>
<protein>
    <submittedName>
        <fullName evidence="1">Uncharacterized protein</fullName>
    </submittedName>
</protein>
<organism evidence="1">
    <name type="scientific">Candidatus Kentrum sp. FW</name>
    <dbReference type="NCBI Taxonomy" id="2126338"/>
    <lineage>
        <taxon>Bacteria</taxon>
        <taxon>Pseudomonadati</taxon>
        <taxon>Pseudomonadota</taxon>
        <taxon>Gammaproteobacteria</taxon>
        <taxon>Candidatus Kentrum</taxon>
    </lineage>
</organism>
<reference evidence="1" key="1">
    <citation type="submission" date="2019-02" db="EMBL/GenBank/DDBJ databases">
        <authorList>
            <person name="Gruber-Vodicka R. H."/>
            <person name="Seah K. B. B."/>
        </authorList>
    </citation>
    <scope>NUCLEOTIDE SEQUENCE</scope>
    <source>
        <strain evidence="1">BECK_BZ15</strain>
    </source>
</reference>